<sequence length="320" mass="34435">MNASPAMHVPLPPGMTVLERGWLSANNIVFAAQAGDAEGAAVIDTGYVTHSAQTLALIESTLEGQPLARILNTHLHSDHCGGNAALQQAYPQVQTFIAPGQAEQVRSWDDAALSYAPTGQECPRFAITGLLQPGSAVRLSGRDWQIHAAPGHDPHSVILFEPDSRILISADALWENGFGVVFPEIEGIAAFDEVAATLDVIERLKPRLVIPGHGGLFGDVQAALGIARKRLAGFVQSPERHASYAAKVLLKYKLLEWQSIRVQDLQDWVCATPYFGILHQSYFGAQTAQQWLESLIESLLASGAAELQRDATGAPVLLNQ</sequence>
<dbReference type="InterPro" id="IPR050855">
    <property type="entry name" value="NDM-1-like"/>
</dbReference>
<dbReference type="Pfam" id="PF00753">
    <property type="entry name" value="Lactamase_B"/>
    <property type="match status" value="1"/>
</dbReference>
<dbReference type="Gene3D" id="3.60.15.10">
    <property type="entry name" value="Ribonuclease Z/Hydroxyacylglutathione hydrolase-like"/>
    <property type="match status" value="1"/>
</dbReference>
<reference evidence="2 3" key="1">
    <citation type="submission" date="2013-09" db="EMBL/GenBank/DDBJ databases">
        <title>High correlation between genotypes and phenotypes of environmental bacteria Comamonas testosteroni strains.</title>
        <authorList>
            <person name="Liu L."/>
            <person name="Zhu W."/>
            <person name="Xia X."/>
            <person name="Xu B."/>
            <person name="Luo M."/>
            <person name="Wang G."/>
        </authorList>
    </citation>
    <scope>NUCLEOTIDE SEQUENCE [LARGE SCALE GENOMIC DNA]</scope>
    <source>
        <strain evidence="2 3">JL14</strain>
    </source>
</reference>
<evidence type="ECO:0000259" key="1">
    <source>
        <dbReference type="SMART" id="SM00849"/>
    </source>
</evidence>
<protein>
    <submittedName>
        <fullName evidence="2">Beta-lactamase</fullName>
    </submittedName>
</protein>
<dbReference type="InterPro" id="IPR036866">
    <property type="entry name" value="RibonucZ/Hydroxyglut_hydro"/>
</dbReference>
<dbReference type="InterPro" id="IPR001279">
    <property type="entry name" value="Metallo-B-lactamas"/>
</dbReference>
<dbReference type="AlphaFoldDB" id="A0A0E3BRW3"/>
<evidence type="ECO:0000313" key="2">
    <source>
        <dbReference type="EMBL" id="KGH00775.1"/>
    </source>
</evidence>
<dbReference type="EMBL" id="AWTN01000001">
    <property type="protein sequence ID" value="KGH00775.1"/>
    <property type="molecule type" value="Genomic_DNA"/>
</dbReference>
<organism evidence="2 3">
    <name type="scientific">Comamonas thiooxydans</name>
    <dbReference type="NCBI Taxonomy" id="363952"/>
    <lineage>
        <taxon>Bacteria</taxon>
        <taxon>Pseudomonadati</taxon>
        <taxon>Pseudomonadota</taxon>
        <taxon>Betaproteobacteria</taxon>
        <taxon>Burkholderiales</taxon>
        <taxon>Comamonadaceae</taxon>
        <taxon>Comamonas</taxon>
    </lineage>
</organism>
<comment type="caution">
    <text evidence="2">The sequence shown here is derived from an EMBL/GenBank/DDBJ whole genome shotgun (WGS) entry which is preliminary data.</text>
</comment>
<dbReference type="PANTHER" id="PTHR42951">
    <property type="entry name" value="METALLO-BETA-LACTAMASE DOMAIN-CONTAINING"/>
    <property type="match status" value="1"/>
</dbReference>
<dbReference type="SUPFAM" id="SSF56281">
    <property type="entry name" value="Metallo-hydrolase/oxidoreductase"/>
    <property type="match status" value="1"/>
</dbReference>
<dbReference type="Proteomes" id="UP000029567">
    <property type="component" value="Unassembled WGS sequence"/>
</dbReference>
<dbReference type="RefSeq" id="WP_034377207.1">
    <property type="nucleotide sequence ID" value="NZ_AWTN01000001.1"/>
</dbReference>
<gene>
    <name evidence="2" type="ORF">P245_00830</name>
</gene>
<accession>A0A0E3BRW3</accession>
<name>A0A0E3BRW3_9BURK</name>
<dbReference type="CDD" id="cd06262">
    <property type="entry name" value="metallo-hydrolase-like_MBL-fold"/>
    <property type="match status" value="1"/>
</dbReference>
<evidence type="ECO:0000313" key="3">
    <source>
        <dbReference type="Proteomes" id="UP000029567"/>
    </source>
</evidence>
<feature type="domain" description="Metallo-beta-lactamase" evidence="1">
    <location>
        <begin position="28"/>
        <end position="213"/>
    </location>
</feature>
<dbReference type="SMART" id="SM00849">
    <property type="entry name" value="Lactamase_B"/>
    <property type="match status" value="1"/>
</dbReference>
<proteinExistence type="predicted"/>